<evidence type="ECO:0000313" key="3">
    <source>
        <dbReference type="Proteomes" id="UP000036873"/>
    </source>
</evidence>
<feature type="transmembrane region" description="Helical" evidence="1">
    <location>
        <begin position="21"/>
        <end position="37"/>
    </location>
</feature>
<dbReference type="STRING" id="52689.AKG39_13535"/>
<keyword evidence="1" id="KW-0812">Transmembrane</keyword>
<reference evidence="3" key="1">
    <citation type="submission" date="2015-07" db="EMBL/GenBank/DDBJ databases">
        <title>Draft genome sequence of Acetobacterium bakii DSM 8293, a potential psychrophilic chemical producer through syngas fermentation.</title>
        <authorList>
            <person name="Song Y."/>
            <person name="Hwang S."/>
            <person name="Cho B.-K."/>
        </authorList>
    </citation>
    <scope>NUCLEOTIDE SEQUENCE [LARGE SCALE GENOMIC DNA]</scope>
    <source>
        <strain evidence="3">DSM 8239</strain>
    </source>
</reference>
<keyword evidence="3" id="KW-1185">Reference proteome</keyword>
<accession>A0A0L6TXV8</accession>
<dbReference type="OrthoDB" id="3174166at2"/>
<dbReference type="CDD" id="cd20335">
    <property type="entry name" value="BRcat_RBR"/>
    <property type="match status" value="1"/>
</dbReference>
<gene>
    <name evidence="2" type="ORF">AKG39_13535</name>
</gene>
<feature type="transmembrane region" description="Helical" evidence="1">
    <location>
        <begin position="43"/>
        <end position="60"/>
    </location>
</feature>
<evidence type="ECO:0000256" key="1">
    <source>
        <dbReference type="SAM" id="Phobius"/>
    </source>
</evidence>
<organism evidence="2 3">
    <name type="scientific">Acetobacterium bakii</name>
    <dbReference type="NCBI Taxonomy" id="52689"/>
    <lineage>
        <taxon>Bacteria</taxon>
        <taxon>Bacillati</taxon>
        <taxon>Bacillota</taxon>
        <taxon>Clostridia</taxon>
        <taxon>Eubacteriales</taxon>
        <taxon>Eubacteriaceae</taxon>
        <taxon>Acetobacterium</taxon>
    </lineage>
</organism>
<comment type="caution">
    <text evidence="2">The sequence shown here is derived from an EMBL/GenBank/DDBJ whole genome shotgun (WGS) entry which is preliminary data.</text>
</comment>
<proteinExistence type="predicted"/>
<dbReference type="RefSeq" id="WP_050740938.1">
    <property type="nucleotide sequence ID" value="NZ_LGYO01000034.1"/>
</dbReference>
<sequence length="136" mass="16289">MKRFKEKLVEFMSGRYGMDQLYYAMLLLALGIMMVNMKVDNLILMILSDGIILLMILRSFSRNISKRARENGKFLKIWNPVKRNVRIFIRRIKEIRVYRYRKCPNCKKTLQLPIKRGKNTVKCPKCQEKFNVRVIL</sequence>
<keyword evidence="1" id="KW-0472">Membrane</keyword>
<dbReference type="EMBL" id="LGYO01000034">
    <property type="protein sequence ID" value="KNZ41101.1"/>
    <property type="molecule type" value="Genomic_DNA"/>
</dbReference>
<dbReference type="AlphaFoldDB" id="A0A0L6TXV8"/>
<name>A0A0L6TXV8_9FIRM</name>
<protein>
    <submittedName>
        <fullName evidence="2">Zn-finger containing protein</fullName>
    </submittedName>
</protein>
<evidence type="ECO:0000313" key="2">
    <source>
        <dbReference type="EMBL" id="KNZ41101.1"/>
    </source>
</evidence>
<keyword evidence="1" id="KW-1133">Transmembrane helix</keyword>
<dbReference type="Proteomes" id="UP000036873">
    <property type="component" value="Unassembled WGS sequence"/>
</dbReference>